<organism evidence="10 11">
    <name type="scientific">Boseongicola aestuarii</name>
    <dbReference type="NCBI Taxonomy" id="1470561"/>
    <lineage>
        <taxon>Bacteria</taxon>
        <taxon>Pseudomonadati</taxon>
        <taxon>Pseudomonadota</taxon>
        <taxon>Alphaproteobacteria</taxon>
        <taxon>Rhodobacterales</taxon>
        <taxon>Paracoccaceae</taxon>
        <taxon>Boseongicola</taxon>
    </lineage>
</organism>
<evidence type="ECO:0000313" key="11">
    <source>
        <dbReference type="Proteomes" id="UP000201838"/>
    </source>
</evidence>
<proteinExistence type="predicted"/>
<dbReference type="EMBL" id="FXXQ01000008">
    <property type="protein sequence ID" value="SMX24433.1"/>
    <property type="molecule type" value="Genomic_DNA"/>
</dbReference>
<keyword evidence="11" id="KW-1185">Reference proteome</keyword>
<dbReference type="PANTHER" id="PTHR33866">
    <property type="entry name" value="S-ADENOSYLMETHIONINE DECARBOXYLASE PROENZYME"/>
    <property type="match status" value="1"/>
</dbReference>
<dbReference type="Gene3D" id="3.60.90.10">
    <property type="entry name" value="S-adenosylmethionine decarboxylase"/>
    <property type="match status" value="1"/>
</dbReference>
<name>A0A238J276_9RHOB</name>
<dbReference type="SUPFAM" id="SSF56276">
    <property type="entry name" value="S-adenosylmethionine decarboxylase"/>
    <property type="match status" value="1"/>
</dbReference>
<evidence type="ECO:0000256" key="7">
    <source>
        <dbReference type="ARBA" id="ARBA00023239"/>
    </source>
</evidence>
<keyword evidence="4" id="KW-0745">Spermidine biosynthesis</keyword>
<dbReference type="OrthoDB" id="9793120at2"/>
<dbReference type="AlphaFoldDB" id="A0A238J276"/>
<dbReference type="GO" id="GO:0005829">
    <property type="term" value="C:cytosol"/>
    <property type="evidence" value="ECO:0007669"/>
    <property type="project" value="TreeGrafter"/>
</dbReference>
<evidence type="ECO:0000256" key="6">
    <source>
        <dbReference type="ARBA" id="ARBA00023145"/>
    </source>
</evidence>
<evidence type="ECO:0000256" key="4">
    <source>
        <dbReference type="ARBA" id="ARBA00023066"/>
    </source>
</evidence>
<keyword evidence="3" id="KW-0068">Autocatalytic cleavage</keyword>
<comment type="cofactor">
    <cofactor evidence="1">
        <name>pyruvate</name>
        <dbReference type="ChEBI" id="CHEBI:15361"/>
    </cofactor>
</comment>
<evidence type="ECO:0000313" key="10">
    <source>
        <dbReference type="EMBL" id="SMX24433.1"/>
    </source>
</evidence>
<evidence type="ECO:0000256" key="1">
    <source>
        <dbReference type="ARBA" id="ARBA00001928"/>
    </source>
</evidence>
<dbReference type="Proteomes" id="UP000201838">
    <property type="component" value="Unassembled WGS sequence"/>
</dbReference>
<keyword evidence="8" id="KW-0704">Schiff base</keyword>
<evidence type="ECO:0000256" key="9">
    <source>
        <dbReference type="ARBA" id="ARBA00023317"/>
    </source>
</evidence>
<dbReference type="InterPro" id="IPR016067">
    <property type="entry name" value="S-AdoMet_deCO2ase_core"/>
</dbReference>
<gene>
    <name evidence="10" type="primary">speH</name>
    <name evidence="10" type="ORF">BOA8489_02557</name>
</gene>
<dbReference type="InterPro" id="IPR003826">
    <property type="entry name" value="AdoMetDC_fam_prok"/>
</dbReference>
<sequence>MVDGYDADPARLADLGALEEMLHEIPAQLGMHAISEPLVVEVGPLNPRDPGGISGVVLIAESHIGFHTFPARGFVTIDVYTCQPDLDCDRVTALLKEKFLIGNMDVHLVKRGARYPSEDIYPHQREMSDVS</sequence>
<dbReference type="EC" id="4.1.1.50" evidence="10"/>
<evidence type="ECO:0000256" key="2">
    <source>
        <dbReference type="ARBA" id="ARBA00022793"/>
    </source>
</evidence>
<dbReference type="GO" id="GO:0008295">
    <property type="term" value="P:spermidine biosynthetic process"/>
    <property type="evidence" value="ECO:0007669"/>
    <property type="project" value="UniProtKB-KW"/>
</dbReference>
<reference evidence="10 11" key="1">
    <citation type="submission" date="2017-05" db="EMBL/GenBank/DDBJ databases">
        <authorList>
            <person name="Song R."/>
            <person name="Chenine A.L."/>
            <person name="Ruprecht R.M."/>
        </authorList>
    </citation>
    <scope>NUCLEOTIDE SEQUENCE [LARGE SCALE GENOMIC DNA]</scope>
    <source>
        <strain evidence="10 11">CECT 8489</strain>
    </source>
</reference>
<keyword evidence="6" id="KW-0865">Zymogen</keyword>
<dbReference type="PANTHER" id="PTHR33866:SF2">
    <property type="entry name" value="S-ADENOSYLMETHIONINE DECARBOXYLASE PROENZYME"/>
    <property type="match status" value="1"/>
</dbReference>
<dbReference type="Pfam" id="PF02675">
    <property type="entry name" value="AdoMet_dc"/>
    <property type="match status" value="1"/>
</dbReference>
<evidence type="ECO:0000256" key="8">
    <source>
        <dbReference type="ARBA" id="ARBA00023270"/>
    </source>
</evidence>
<dbReference type="GO" id="GO:0004014">
    <property type="term" value="F:adenosylmethionine decarboxylase activity"/>
    <property type="evidence" value="ECO:0007669"/>
    <property type="project" value="UniProtKB-EC"/>
</dbReference>
<accession>A0A238J276</accession>
<keyword evidence="9" id="KW-0670">Pyruvate</keyword>
<keyword evidence="5" id="KW-0620">Polyamine biosynthesis</keyword>
<protein>
    <submittedName>
        <fullName evidence="10">S-adenosylmethionine decarboxylase proenzyme</fullName>
        <ecNumber evidence="10">4.1.1.50</ecNumber>
    </submittedName>
</protein>
<keyword evidence="7 10" id="KW-0456">Lyase</keyword>
<evidence type="ECO:0000256" key="3">
    <source>
        <dbReference type="ARBA" id="ARBA00022813"/>
    </source>
</evidence>
<evidence type="ECO:0000256" key="5">
    <source>
        <dbReference type="ARBA" id="ARBA00023115"/>
    </source>
</evidence>
<keyword evidence="2" id="KW-0210">Decarboxylase</keyword>